<dbReference type="Proteomes" id="UP000494182">
    <property type="component" value="Unassembled WGS sequence"/>
</dbReference>
<dbReference type="EMBL" id="CABVQT010000021">
    <property type="protein sequence ID" value="VWD56563.1"/>
    <property type="molecule type" value="Genomic_DNA"/>
</dbReference>
<evidence type="ECO:0000313" key="2">
    <source>
        <dbReference type="Proteomes" id="UP000494182"/>
    </source>
</evidence>
<evidence type="ECO:0000313" key="1">
    <source>
        <dbReference type="EMBL" id="VWD56563.1"/>
    </source>
</evidence>
<organism evidence="1 2">
    <name type="scientific">Burkholderia contaminans</name>
    <dbReference type="NCBI Taxonomy" id="488447"/>
    <lineage>
        <taxon>Bacteria</taxon>
        <taxon>Pseudomonadati</taxon>
        <taxon>Pseudomonadota</taxon>
        <taxon>Betaproteobacteria</taxon>
        <taxon>Burkholderiales</taxon>
        <taxon>Burkholderiaceae</taxon>
        <taxon>Burkholderia</taxon>
        <taxon>Burkholderia cepacia complex</taxon>
    </lineage>
</organism>
<dbReference type="AlphaFoldDB" id="A0A6P3BD98"/>
<protein>
    <submittedName>
        <fullName evidence="1">Chemotaxis protein CheR</fullName>
    </submittedName>
</protein>
<accession>A0A6P3BD98</accession>
<proteinExistence type="predicted"/>
<gene>
    <name evidence="1" type="ORF">BCO71171_06002</name>
</gene>
<name>A0A6P3BD98_9BURK</name>
<sequence>MKESESRFRGWLLRETGIDPDSLGNDFLIRALTERVHALQADGERLPSAARPPVTQDALDAYWQQLNASADERRALIELFVVPETWFFRDREAFATLARPRRSGSPRCPAG</sequence>
<reference evidence="1 2" key="1">
    <citation type="submission" date="2019-09" db="EMBL/GenBank/DDBJ databases">
        <authorList>
            <person name="Depoorter E."/>
        </authorList>
    </citation>
    <scope>NUCLEOTIDE SEQUENCE [LARGE SCALE GENOMIC DNA]</scope>
    <source>
        <strain evidence="1">R-71171</strain>
    </source>
</reference>